<name>A0A317MXW4_9GAMM</name>
<dbReference type="Pfam" id="PF20340">
    <property type="entry name" value="DUF6635"/>
    <property type="match status" value="2"/>
</dbReference>
<dbReference type="AlphaFoldDB" id="A0A317MXW4"/>
<gene>
    <name evidence="1" type="ORF">C7443_103408</name>
</gene>
<reference evidence="1 2" key="1">
    <citation type="submission" date="2018-05" db="EMBL/GenBank/DDBJ databases">
        <title>Genomic Encyclopedia of Type Strains, Phase IV (KMG-IV): sequencing the most valuable type-strain genomes for metagenomic binning, comparative biology and taxonomic classification.</title>
        <authorList>
            <person name="Goeker M."/>
        </authorList>
    </citation>
    <scope>NUCLEOTIDE SEQUENCE [LARGE SCALE GENOMIC DNA]</scope>
    <source>
        <strain evidence="1 2">DSM 23606</strain>
    </source>
</reference>
<dbReference type="Proteomes" id="UP000246569">
    <property type="component" value="Unassembled WGS sequence"/>
</dbReference>
<organism evidence="1 2">
    <name type="scientific">Plasticicumulans acidivorans</name>
    <dbReference type="NCBI Taxonomy" id="886464"/>
    <lineage>
        <taxon>Bacteria</taxon>
        <taxon>Pseudomonadati</taxon>
        <taxon>Pseudomonadota</taxon>
        <taxon>Gammaproteobacteria</taxon>
        <taxon>Candidatus Competibacteraceae</taxon>
        <taxon>Plasticicumulans</taxon>
    </lineage>
</organism>
<dbReference type="EMBL" id="QGTJ01000003">
    <property type="protein sequence ID" value="PWV63477.1"/>
    <property type="molecule type" value="Genomic_DNA"/>
</dbReference>
<comment type="caution">
    <text evidence="1">The sequence shown here is derived from an EMBL/GenBank/DDBJ whole genome shotgun (WGS) entry which is preliminary data.</text>
</comment>
<evidence type="ECO:0000313" key="2">
    <source>
        <dbReference type="Proteomes" id="UP000246569"/>
    </source>
</evidence>
<protein>
    <submittedName>
        <fullName evidence="1">Uncharacterized protein</fullName>
    </submittedName>
</protein>
<keyword evidence="2" id="KW-1185">Reference proteome</keyword>
<evidence type="ECO:0000313" key="1">
    <source>
        <dbReference type="EMBL" id="PWV63477.1"/>
    </source>
</evidence>
<dbReference type="InterPro" id="IPR046575">
    <property type="entry name" value="DUF6635"/>
</dbReference>
<proteinExistence type="predicted"/>
<accession>A0A317MXW4</accession>
<dbReference type="OrthoDB" id="9342581at2"/>
<dbReference type="RefSeq" id="WP_110017956.1">
    <property type="nucleotide sequence ID" value="NZ_QGTJ01000003.1"/>
</dbReference>
<sequence>MTDALPSLTHAALDVAVSAAARRWIDARRQRIVPFTHRHFGWRGAWQLNRVAFGRDLLRAPLNVLWAGPRLAIGGVAALSRRGGLRRAAERLERVPHGWRTDVERELEWLIFSDWLELPFTSGGRRCEHDSLFETVLAEPVVAAQFAPVLAELAAAGQHLALRGRLTDFLAHYTASRVAAAELSNALVTLAAGAALNQFTPGTVAIGAAAASGIAQHLAVAQFALGPTLGSLYYAAFPATASTGLLVASTGGAMAALGVLAAISGVLTDPLQQALGLHARRLHKLLDALNRELDGQGSGGFALHDAYVARVFDLLDLLNAAVRALR</sequence>